<evidence type="ECO:0000256" key="8">
    <source>
        <dbReference type="ARBA" id="ARBA00023186"/>
    </source>
</evidence>
<comment type="subunit">
    <text evidence="11">Homodimer.</text>
</comment>
<dbReference type="GO" id="GO:0006260">
    <property type="term" value="P:DNA replication"/>
    <property type="evidence" value="ECO:0007669"/>
    <property type="project" value="UniProtKB-KW"/>
</dbReference>
<dbReference type="CDD" id="cd10719">
    <property type="entry name" value="DnaJ_zf"/>
    <property type="match status" value="1"/>
</dbReference>
<organism evidence="15 16">
    <name type="scientific">Tessaracoccus antarcticus</name>
    <dbReference type="NCBI Taxonomy" id="2479848"/>
    <lineage>
        <taxon>Bacteria</taxon>
        <taxon>Bacillati</taxon>
        <taxon>Actinomycetota</taxon>
        <taxon>Actinomycetes</taxon>
        <taxon>Propionibacteriales</taxon>
        <taxon>Propionibacteriaceae</taxon>
        <taxon>Tessaracoccus</taxon>
    </lineage>
</organism>
<evidence type="ECO:0000256" key="9">
    <source>
        <dbReference type="ARBA" id="ARBA00061004"/>
    </source>
</evidence>
<dbReference type="GO" id="GO:0042026">
    <property type="term" value="P:protein refolding"/>
    <property type="evidence" value="ECO:0007669"/>
    <property type="project" value="TreeGrafter"/>
</dbReference>
<keyword evidence="4 11" id="KW-0677">Repeat</keyword>
<evidence type="ECO:0000256" key="2">
    <source>
        <dbReference type="ARBA" id="ARBA00022705"/>
    </source>
</evidence>
<dbReference type="EMBL" id="REFW01000002">
    <property type="protein sequence ID" value="RMB59942.1"/>
    <property type="molecule type" value="Genomic_DNA"/>
</dbReference>
<dbReference type="PANTHER" id="PTHR43096">
    <property type="entry name" value="DNAJ HOMOLOG 1, MITOCHONDRIAL-RELATED"/>
    <property type="match status" value="1"/>
</dbReference>
<gene>
    <name evidence="11 15" type="primary">dnaJ</name>
    <name evidence="15" type="ORF">EAX62_09440</name>
</gene>
<evidence type="ECO:0000256" key="10">
    <source>
        <dbReference type="ARBA" id="ARBA00067609"/>
    </source>
</evidence>
<feature type="repeat" description="CXXCXGXG motif" evidence="11">
    <location>
        <begin position="163"/>
        <end position="170"/>
    </location>
</feature>
<keyword evidence="5 11" id="KW-0863">Zinc-finger</keyword>
<comment type="cofactor">
    <cofactor evidence="11">
        <name>Zn(2+)</name>
        <dbReference type="ChEBI" id="CHEBI:29105"/>
    </cofactor>
    <text evidence="11">Binds 2 Zn(2+) ions per monomer.</text>
</comment>
<feature type="binding site" evidence="11">
    <location>
        <position position="206"/>
    </location>
    <ligand>
        <name>Zn(2+)</name>
        <dbReference type="ChEBI" id="CHEBI:29105"/>
        <label>1</label>
    </ligand>
</feature>
<dbReference type="PROSITE" id="PS50076">
    <property type="entry name" value="DNAJ_2"/>
    <property type="match status" value="1"/>
</dbReference>
<dbReference type="PANTHER" id="PTHR43096:SF48">
    <property type="entry name" value="CHAPERONE PROTEIN DNAJ"/>
    <property type="match status" value="1"/>
</dbReference>
<evidence type="ECO:0000256" key="1">
    <source>
        <dbReference type="ARBA" id="ARBA00022490"/>
    </source>
</evidence>
<evidence type="ECO:0000256" key="4">
    <source>
        <dbReference type="ARBA" id="ARBA00022737"/>
    </source>
</evidence>
<feature type="binding site" evidence="11">
    <location>
        <position position="146"/>
    </location>
    <ligand>
        <name>Zn(2+)</name>
        <dbReference type="ChEBI" id="CHEBI:29105"/>
        <label>1</label>
    </ligand>
</feature>
<feature type="domain" description="CR-type" evidence="14">
    <location>
        <begin position="133"/>
        <end position="215"/>
    </location>
</feature>
<dbReference type="InterPro" id="IPR036410">
    <property type="entry name" value="HSP_DnaJ_Cys-rich_dom_sf"/>
</dbReference>
<comment type="subcellular location">
    <subcellularLocation>
        <location evidence="11">Cytoplasm</location>
    </subcellularLocation>
</comment>
<dbReference type="NCBIfam" id="NF010871">
    <property type="entry name" value="PRK14278.1"/>
    <property type="match status" value="1"/>
</dbReference>
<evidence type="ECO:0000256" key="6">
    <source>
        <dbReference type="ARBA" id="ARBA00022833"/>
    </source>
</evidence>
<keyword evidence="7 11" id="KW-0346">Stress response</keyword>
<dbReference type="SUPFAM" id="SSF46565">
    <property type="entry name" value="Chaperone J-domain"/>
    <property type="match status" value="1"/>
</dbReference>
<protein>
    <recommendedName>
        <fullName evidence="10 11">Chaperone protein DnaJ</fullName>
    </recommendedName>
</protein>
<comment type="function">
    <text evidence="11">Participates actively in the response to hyperosmotic and heat shock by preventing the aggregation of stress-denatured proteins and by disaggregating proteins, also in an autonomous, DnaK-independent fashion. Unfolded proteins bind initially to DnaJ; upon interaction with the DnaJ-bound protein, DnaK hydrolyzes its bound ATP, resulting in the formation of a stable complex. GrpE releases ADP from DnaK; ATP binding to DnaK triggers the release of the substrate protein, thus completing the reaction cycle. Several rounds of ATP-dependent interactions between DnaJ, DnaK and GrpE are required for fully efficient folding. Also involved, together with DnaK and GrpE, in the DNA replication of plasmids through activation of initiation proteins.</text>
</comment>
<evidence type="ECO:0000256" key="3">
    <source>
        <dbReference type="ARBA" id="ARBA00022723"/>
    </source>
</evidence>
<dbReference type="HAMAP" id="MF_01152">
    <property type="entry name" value="DnaJ"/>
    <property type="match status" value="1"/>
</dbReference>
<dbReference type="GO" id="GO:0005524">
    <property type="term" value="F:ATP binding"/>
    <property type="evidence" value="ECO:0007669"/>
    <property type="project" value="InterPro"/>
</dbReference>
<comment type="caution">
    <text evidence="15">The sequence shown here is derived from an EMBL/GenBank/DDBJ whole genome shotgun (WGS) entry which is preliminary data.</text>
</comment>
<dbReference type="InterPro" id="IPR012724">
    <property type="entry name" value="DnaJ"/>
</dbReference>
<dbReference type="SUPFAM" id="SSF57938">
    <property type="entry name" value="DnaJ/Hsp40 cysteine-rich domain"/>
    <property type="match status" value="1"/>
</dbReference>
<dbReference type="InterPro" id="IPR036869">
    <property type="entry name" value="J_dom_sf"/>
</dbReference>
<dbReference type="GO" id="GO:0008270">
    <property type="term" value="F:zinc ion binding"/>
    <property type="evidence" value="ECO:0007669"/>
    <property type="project" value="UniProtKB-UniRule"/>
</dbReference>
<feature type="binding site" evidence="11">
    <location>
        <position position="192"/>
    </location>
    <ligand>
        <name>Zn(2+)</name>
        <dbReference type="ChEBI" id="CHEBI:29105"/>
        <label>2</label>
    </ligand>
</feature>
<feature type="binding site" evidence="11">
    <location>
        <position position="163"/>
    </location>
    <ligand>
        <name>Zn(2+)</name>
        <dbReference type="ChEBI" id="CHEBI:29105"/>
        <label>2</label>
    </ligand>
</feature>
<sequence length="391" mass="41654">MSKDYYDILGVDREATAEQIKKAYRRRAMKVHPDVAPDEDAADQFKELNEAYEVLSDPNKRAIFDRGGDPMNQSAAGFSGFGGGGGFSGGFDFSNLVDAMFGAQGARGPRSRVRQGQDALVRVQLPLHEAVFGTTKPIKVDTAVVCPKCQGRGGEPGSEPVTCATCNGNGEVSQIQRSFIGDIRTSQPCPNCRGYGTTIPRPCGECSGEGRVRSARTISVRIPAGVSTGIRIHLEGQGEVGPGGGPAGDLYVELHVAEHGTFRRDGDNLEMVVKVPMTAAALGTTVNISTLEAEWDGSDEADRSVAVEVPAGTQSGTRIALRGRGVPKLRGGGRGELGITFLVQTPTRLDDRQRELLRELAGERDEMHPEADVHRGGGKGVFGWLKETFSG</sequence>
<dbReference type="Pfam" id="PF00226">
    <property type="entry name" value="DnaJ"/>
    <property type="match status" value="1"/>
</dbReference>
<dbReference type="Pfam" id="PF01556">
    <property type="entry name" value="DnaJ_C"/>
    <property type="match status" value="1"/>
</dbReference>
<dbReference type="PROSITE" id="PS00636">
    <property type="entry name" value="DNAJ_1"/>
    <property type="match status" value="1"/>
</dbReference>
<dbReference type="PRINTS" id="PR00625">
    <property type="entry name" value="JDOMAIN"/>
</dbReference>
<dbReference type="GO" id="GO:0005737">
    <property type="term" value="C:cytoplasm"/>
    <property type="evidence" value="ECO:0007669"/>
    <property type="project" value="UniProtKB-SubCell"/>
</dbReference>
<dbReference type="Gene3D" id="2.60.260.20">
    <property type="entry name" value="Urease metallochaperone UreE, N-terminal domain"/>
    <property type="match status" value="2"/>
</dbReference>
<dbReference type="InterPro" id="IPR008971">
    <property type="entry name" value="HSP40/DnaJ_pept-bd"/>
</dbReference>
<dbReference type="GO" id="GO:0051082">
    <property type="term" value="F:unfolded protein binding"/>
    <property type="evidence" value="ECO:0007669"/>
    <property type="project" value="UniProtKB-UniRule"/>
</dbReference>
<feature type="repeat" description="CXXCXGXG motif" evidence="11">
    <location>
        <begin position="189"/>
        <end position="196"/>
    </location>
</feature>
<dbReference type="GO" id="GO:0031072">
    <property type="term" value="F:heat shock protein binding"/>
    <property type="evidence" value="ECO:0007669"/>
    <property type="project" value="InterPro"/>
</dbReference>
<dbReference type="Gene3D" id="2.10.230.10">
    <property type="entry name" value="Heat shock protein DnaJ, cysteine-rich domain"/>
    <property type="match status" value="1"/>
</dbReference>
<reference evidence="15 16" key="1">
    <citation type="submission" date="2018-10" db="EMBL/GenBank/DDBJ databases">
        <title>Tessaracoccus antarcticuss sp. nov., isolated from sediment.</title>
        <authorList>
            <person name="Zhou L.Y."/>
            <person name="Du Z.J."/>
        </authorList>
    </citation>
    <scope>NUCLEOTIDE SEQUENCE [LARGE SCALE GENOMIC DNA]</scope>
    <source>
        <strain evidence="15 16">JDX10</strain>
    </source>
</reference>
<feature type="binding site" evidence="11">
    <location>
        <position position="149"/>
    </location>
    <ligand>
        <name>Zn(2+)</name>
        <dbReference type="ChEBI" id="CHEBI:29105"/>
        <label>1</label>
    </ligand>
</feature>
<keyword evidence="16" id="KW-1185">Reference proteome</keyword>
<dbReference type="SUPFAM" id="SSF49493">
    <property type="entry name" value="HSP40/DnaJ peptide-binding domain"/>
    <property type="match status" value="2"/>
</dbReference>
<evidence type="ECO:0000256" key="5">
    <source>
        <dbReference type="ARBA" id="ARBA00022771"/>
    </source>
</evidence>
<dbReference type="InterPro" id="IPR001305">
    <property type="entry name" value="HSP_DnaJ_Cys-rich_dom"/>
</dbReference>
<feature type="binding site" evidence="11">
    <location>
        <position position="189"/>
    </location>
    <ligand>
        <name>Zn(2+)</name>
        <dbReference type="ChEBI" id="CHEBI:29105"/>
        <label>2</label>
    </ligand>
</feature>
<evidence type="ECO:0000313" key="16">
    <source>
        <dbReference type="Proteomes" id="UP000275256"/>
    </source>
</evidence>
<dbReference type="InterPro" id="IPR018253">
    <property type="entry name" value="DnaJ_domain_CS"/>
</dbReference>
<evidence type="ECO:0000256" key="7">
    <source>
        <dbReference type="ARBA" id="ARBA00023016"/>
    </source>
</evidence>
<dbReference type="InterPro" id="IPR002939">
    <property type="entry name" value="DnaJ_C"/>
</dbReference>
<comment type="domain">
    <text evidence="11">The J domain is necessary and sufficient to stimulate DnaK ATPase activity. Zinc center 1 plays an important role in the autonomous, DnaK-independent chaperone activity of DnaJ. Zinc center 2 is essential for interaction with DnaK and for DnaJ activity.</text>
</comment>
<dbReference type="AlphaFoldDB" id="A0A3M0GBL5"/>
<keyword evidence="8 11" id="KW-0143">Chaperone</keyword>
<evidence type="ECO:0000259" key="13">
    <source>
        <dbReference type="PROSITE" id="PS50076"/>
    </source>
</evidence>
<dbReference type="GO" id="GO:0009408">
    <property type="term" value="P:response to heat"/>
    <property type="evidence" value="ECO:0007669"/>
    <property type="project" value="InterPro"/>
</dbReference>
<accession>A0A3M0GBL5</accession>
<proteinExistence type="inferred from homology"/>
<keyword evidence="3 11" id="KW-0479">Metal-binding</keyword>
<dbReference type="CDD" id="cd10747">
    <property type="entry name" value="DnaJ_C"/>
    <property type="match status" value="1"/>
</dbReference>
<dbReference type="Gene3D" id="1.10.287.110">
    <property type="entry name" value="DnaJ domain"/>
    <property type="match status" value="1"/>
</dbReference>
<feature type="binding site" evidence="11">
    <location>
        <position position="166"/>
    </location>
    <ligand>
        <name>Zn(2+)</name>
        <dbReference type="ChEBI" id="CHEBI:29105"/>
        <label>2</label>
    </ligand>
</feature>
<dbReference type="Pfam" id="PF00684">
    <property type="entry name" value="DnaJ_CXXCXGXG"/>
    <property type="match status" value="1"/>
</dbReference>
<feature type="binding site" evidence="11">
    <location>
        <position position="203"/>
    </location>
    <ligand>
        <name>Zn(2+)</name>
        <dbReference type="ChEBI" id="CHEBI:29105"/>
        <label>1</label>
    </ligand>
</feature>
<evidence type="ECO:0000256" key="12">
    <source>
        <dbReference type="PROSITE-ProRule" id="PRU00546"/>
    </source>
</evidence>
<feature type="repeat" description="CXXCXGXG motif" evidence="11">
    <location>
        <begin position="146"/>
        <end position="153"/>
    </location>
</feature>
<evidence type="ECO:0000256" key="11">
    <source>
        <dbReference type="HAMAP-Rule" id="MF_01152"/>
    </source>
</evidence>
<feature type="repeat" description="CXXCXGXG motif" evidence="11">
    <location>
        <begin position="203"/>
        <end position="210"/>
    </location>
</feature>
<dbReference type="InterPro" id="IPR001623">
    <property type="entry name" value="DnaJ_domain"/>
</dbReference>
<dbReference type="OrthoDB" id="9779889at2"/>
<keyword evidence="6 11" id="KW-0862">Zinc</keyword>
<dbReference type="FunFam" id="2.10.230.10:FF:000002">
    <property type="entry name" value="Molecular chaperone DnaJ"/>
    <property type="match status" value="1"/>
</dbReference>
<dbReference type="Proteomes" id="UP000275256">
    <property type="component" value="Unassembled WGS sequence"/>
</dbReference>
<keyword evidence="2 11" id="KW-0235">DNA replication</keyword>
<dbReference type="SMART" id="SM00271">
    <property type="entry name" value="DnaJ"/>
    <property type="match status" value="1"/>
</dbReference>
<dbReference type="RefSeq" id="WP_121901423.1">
    <property type="nucleotide sequence ID" value="NZ_REFW01000002.1"/>
</dbReference>
<dbReference type="PROSITE" id="PS51188">
    <property type="entry name" value="ZF_CR"/>
    <property type="match status" value="1"/>
</dbReference>
<feature type="domain" description="J" evidence="13">
    <location>
        <begin position="4"/>
        <end position="68"/>
    </location>
</feature>
<evidence type="ECO:0000313" key="15">
    <source>
        <dbReference type="EMBL" id="RMB59942.1"/>
    </source>
</evidence>
<keyword evidence="1 11" id="KW-0963">Cytoplasm</keyword>
<dbReference type="CDD" id="cd06257">
    <property type="entry name" value="DnaJ"/>
    <property type="match status" value="1"/>
</dbReference>
<feature type="zinc finger region" description="CR-type" evidence="12">
    <location>
        <begin position="133"/>
        <end position="215"/>
    </location>
</feature>
<evidence type="ECO:0000259" key="14">
    <source>
        <dbReference type="PROSITE" id="PS51188"/>
    </source>
</evidence>
<dbReference type="NCBIfam" id="NF008035">
    <property type="entry name" value="PRK10767.1"/>
    <property type="match status" value="1"/>
</dbReference>
<comment type="similarity">
    <text evidence="9 11">Belongs to the DnaJ family.</text>
</comment>
<name>A0A3M0GBL5_9ACTN</name>